<gene>
    <name evidence="1" type="ORF">ALQ28_101763</name>
</gene>
<organism evidence="1 2">
    <name type="scientific">Pseudomonas syringae pv. delphinii</name>
    <dbReference type="NCBI Taxonomy" id="192088"/>
    <lineage>
        <taxon>Bacteria</taxon>
        <taxon>Pseudomonadati</taxon>
        <taxon>Pseudomonadota</taxon>
        <taxon>Gammaproteobacteria</taxon>
        <taxon>Pseudomonadales</taxon>
        <taxon>Pseudomonadaceae</taxon>
        <taxon>Pseudomonas</taxon>
    </lineage>
</organism>
<dbReference type="RefSeq" id="WP_017699406.1">
    <property type="nucleotide sequence ID" value="NZ_LJQH01000365.1"/>
</dbReference>
<evidence type="ECO:0000313" key="2">
    <source>
        <dbReference type="Proteomes" id="UP000267908"/>
    </source>
</evidence>
<accession>A0A0P9QGT8</accession>
<dbReference type="Proteomes" id="UP000267908">
    <property type="component" value="Unassembled WGS sequence"/>
</dbReference>
<evidence type="ECO:0000313" key="1">
    <source>
        <dbReference type="EMBL" id="RMP07100.1"/>
    </source>
</evidence>
<proteinExistence type="predicted"/>
<name>A0A0P9QGT8_9PSED</name>
<protein>
    <submittedName>
        <fullName evidence="1">Uncharacterized protein</fullName>
    </submittedName>
</protein>
<reference evidence="1 2" key="1">
    <citation type="submission" date="2018-08" db="EMBL/GenBank/DDBJ databases">
        <title>Recombination of ecologically and evolutionarily significant loci maintains genetic cohesion in the Pseudomonas syringae species complex.</title>
        <authorList>
            <person name="Dillon M."/>
            <person name="Thakur S."/>
            <person name="Almeida R.N.D."/>
            <person name="Weir B.S."/>
            <person name="Guttman D.S."/>
        </authorList>
    </citation>
    <scope>NUCLEOTIDE SEQUENCE [LARGE SCALE GENOMIC DNA]</scope>
    <source>
        <strain evidence="1 2">ICMP 4330</strain>
    </source>
</reference>
<comment type="caution">
    <text evidence="1">The sequence shown here is derived from an EMBL/GenBank/DDBJ whole genome shotgun (WGS) entry which is preliminary data.</text>
</comment>
<dbReference type="EMBL" id="RBQG01000316">
    <property type="protein sequence ID" value="RMP07100.1"/>
    <property type="molecule type" value="Genomic_DNA"/>
</dbReference>
<sequence>MPLPKRKSMTLREQETVAKAQCHDWNTTHPEGAAVLYEERLGSGEKIKTKTRGKAYVMCCEPVIMVEDVSGAVSLDHCTIVAGHVVA</sequence>
<dbReference type="AlphaFoldDB" id="A0A0P9QGT8"/>